<evidence type="ECO:0000313" key="1">
    <source>
        <dbReference type="EMBL" id="KAH6943419.1"/>
    </source>
</evidence>
<dbReference type="EMBL" id="CM023490">
    <property type="protein sequence ID" value="KAH6943419.1"/>
    <property type="molecule type" value="Genomic_DNA"/>
</dbReference>
<organism evidence="1 2">
    <name type="scientific">Hyalomma asiaticum</name>
    <name type="common">Tick</name>
    <dbReference type="NCBI Taxonomy" id="266040"/>
    <lineage>
        <taxon>Eukaryota</taxon>
        <taxon>Metazoa</taxon>
        <taxon>Ecdysozoa</taxon>
        <taxon>Arthropoda</taxon>
        <taxon>Chelicerata</taxon>
        <taxon>Arachnida</taxon>
        <taxon>Acari</taxon>
        <taxon>Parasitiformes</taxon>
        <taxon>Ixodida</taxon>
        <taxon>Ixodoidea</taxon>
        <taxon>Ixodidae</taxon>
        <taxon>Hyalomminae</taxon>
        <taxon>Hyalomma</taxon>
    </lineage>
</organism>
<evidence type="ECO:0000313" key="2">
    <source>
        <dbReference type="Proteomes" id="UP000821845"/>
    </source>
</evidence>
<keyword evidence="2" id="KW-1185">Reference proteome</keyword>
<name>A0ACB7TEY5_HYAAI</name>
<proteinExistence type="predicted"/>
<sequence>MRMVAIGKRNNNEMANEAARADSIVEWCCEAKDRITEYSEVLTWYRLVCGTMQPPRPGLARSVVVTFQEVQTGSILSPVLLKHVCFCGYISDLCRVCGSERATAAYILWDSEQNPKKVKTVTTIPPWLAAVAGSEQREERALQWLSAALEKHHPSESGGARYYDSTRAGAGAEQASGSGEVRVPTTMASSSSQRGYDPEEMAWSTISHSGNPTSAPSEPIRNEN</sequence>
<accession>A0ACB7TEY5</accession>
<protein>
    <submittedName>
        <fullName evidence="1">Uncharacterized protein</fullName>
    </submittedName>
</protein>
<dbReference type="Proteomes" id="UP000821845">
    <property type="component" value="Chromosome 10"/>
</dbReference>
<comment type="caution">
    <text evidence="1">The sequence shown here is derived from an EMBL/GenBank/DDBJ whole genome shotgun (WGS) entry which is preliminary data.</text>
</comment>
<gene>
    <name evidence="1" type="ORF">HPB50_021583</name>
</gene>
<reference evidence="1" key="1">
    <citation type="submission" date="2020-05" db="EMBL/GenBank/DDBJ databases">
        <title>Large-scale comparative analyses of tick genomes elucidate their genetic diversity and vector capacities.</title>
        <authorList>
            <person name="Jia N."/>
            <person name="Wang J."/>
            <person name="Shi W."/>
            <person name="Du L."/>
            <person name="Sun Y."/>
            <person name="Zhan W."/>
            <person name="Jiang J."/>
            <person name="Wang Q."/>
            <person name="Zhang B."/>
            <person name="Ji P."/>
            <person name="Sakyi L.B."/>
            <person name="Cui X."/>
            <person name="Yuan T."/>
            <person name="Jiang B."/>
            <person name="Yang W."/>
            <person name="Lam T.T.-Y."/>
            <person name="Chang Q."/>
            <person name="Ding S."/>
            <person name="Wang X."/>
            <person name="Zhu J."/>
            <person name="Ruan X."/>
            <person name="Zhao L."/>
            <person name="Wei J."/>
            <person name="Que T."/>
            <person name="Du C."/>
            <person name="Cheng J."/>
            <person name="Dai P."/>
            <person name="Han X."/>
            <person name="Huang E."/>
            <person name="Gao Y."/>
            <person name="Liu J."/>
            <person name="Shao H."/>
            <person name="Ye R."/>
            <person name="Li L."/>
            <person name="Wei W."/>
            <person name="Wang X."/>
            <person name="Wang C."/>
            <person name="Yang T."/>
            <person name="Huo Q."/>
            <person name="Li W."/>
            <person name="Guo W."/>
            <person name="Chen H."/>
            <person name="Zhou L."/>
            <person name="Ni X."/>
            <person name="Tian J."/>
            <person name="Zhou Y."/>
            <person name="Sheng Y."/>
            <person name="Liu T."/>
            <person name="Pan Y."/>
            <person name="Xia L."/>
            <person name="Li J."/>
            <person name="Zhao F."/>
            <person name="Cao W."/>
        </authorList>
    </citation>
    <scope>NUCLEOTIDE SEQUENCE</scope>
    <source>
        <strain evidence="1">Hyas-2018</strain>
    </source>
</reference>